<proteinExistence type="predicted"/>
<evidence type="ECO:0000313" key="2">
    <source>
        <dbReference type="Proteomes" id="UP001054837"/>
    </source>
</evidence>
<dbReference type="Proteomes" id="UP001054837">
    <property type="component" value="Unassembled WGS sequence"/>
</dbReference>
<protein>
    <submittedName>
        <fullName evidence="1">Uncharacterized protein</fullName>
    </submittedName>
</protein>
<evidence type="ECO:0000313" key="1">
    <source>
        <dbReference type="EMBL" id="GIY42128.1"/>
    </source>
</evidence>
<dbReference type="AlphaFoldDB" id="A0AAV4T619"/>
<name>A0AAV4T619_9ARAC</name>
<keyword evidence="2" id="KW-1185">Reference proteome</keyword>
<dbReference type="EMBL" id="BPLQ01009159">
    <property type="protein sequence ID" value="GIY42128.1"/>
    <property type="molecule type" value="Genomic_DNA"/>
</dbReference>
<accession>A0AAV4T619</accession>
<reference evidence="1 2" key="1">
    <citation type="submission" date="2021-06" db="EMBL/GenBank/DDBJ databases">
        <title>Caerostris darwini draft genome.</title>
        <authorList>
            <person name="Kono N."/>
            <person name="Arakawa K."/>
        </authorList>
    </citation>
    <scope>NUCLEOTIDE SEQUENCE [LARGE SCALE GENOMIC DNA]</scope>
</reference>
<comment type="caution">
    <text evidence="1">The sequence shown here is derived from an EMBL/GenBank/DDBJ whole genome shotgun (WGS) entry which is preliminary data.</text>
</comment>
<gene>
    <name evidence="1" type="ORF">CDAR_589011</name>
</gene>
<organism evidence="1 2">
    <name type="scientific">Caerostris darwini</name>
    <dbReference type="NCBI Taxonomy" id="1538125"/>
    <lineage>
        <taxon>Eukaryota</taxon>
        <taxon>Metazoa</taxon>
        <taxon>Ecdysozoa</taxon>
        <taxon>Arthropoda</taxon>
        <taxon>Chelicerata</taxon>
        <taxon>Arachnida</taxon>
        <taxon>Araneae</taxon>
        <taxon>Araneomorphae</taxon>
        <taxon>Entelegynae</taxon>
        <taxon>Araneoidea</taxon>
        <taxon>Araneidae</taxon>
        <taxon>Caerostris</taxon>
    </lineage>
</organism>
<sequence length="188" mass="21685">MGFRYKRINKQSKTERSHVYVGDKPYNSLIQDALPCLLKMRSVVPYECSVPTIPWCEWLITPYQKVALALLLCVQLNDAKTLPDDDHKKESDGNSIVPSNPPNLQWRRYFSIKKNCHPNCKESEPEMLVLPPPSPPKPCLEEEEEDELMPQPIGFLKKRIICKPKPKPKPVFLKRVECKCPEAHDCDC</sequence>